<dbReference type="EMBL" id="FOIM01000021">
    <property type="protein sequence ID" value="SET96598.1"/>
    <property type="molecule type" value="Genomic_DNA"/>
</dbReference>
<gene>
    <name evidence="2" type="ORF">SAMN05216313_121106</name>
</gene>
<dbReference type="Proteomes" id="UP000198508">
    <property type="component" value="Unassembled WGS sequence"/>
</dbReference>
<dbReference type="RefSeq" id="WP_092367202.1">
    <property type="nucleotide sequence ID" value="NZ_CABJCG010000011.1"/>
</dbReference>
<dbReference type="Pfam" id="PF00903">
    <property type="entry name" value="Glyoxalase"/>
    <property type="match status" value="1"/>
</dbReference>
<organism evidence="2 3">
    <name type="scientific">Enterocloster lavalensis</name>
    <dbReference type="NCBI Taxonomy" id="460384"/>
    <lineage>
        <taxon>Bacteria</taxon>
        <taxon>Bacillati</taxon>
        <taxon>Bacillota</taxon>
        <taxon>Clostridia</taxon>
        <taxon>Lachnospirales</taxon>
        <taxon>Lachnospiraceae</taxon>
        <taxon>Enterocloster</taxon>
    </lineage>
</organism>
<proteinExistence type="predicted"/>
<dbReference type="PROSITE" id="PS51819">
    <property type="entry name" value="VOC"/>
    <property type="match status" value="1"/>
</dbReference>
<dbReference type="InterPro" id="IPR037523">
    <property type="entry name" value="VOC_core"/>
</dbReference>
<evidence type="ECO:0000259" key="1">
    <source>
        <dbReference type="PROSITE" id="PS51819"/>
    </source>
</evidence>
<feature type="domain" description="VOC" evidence="1">
    <location>
        <begin position="13"/>
        <end position="122"/>
    </location>
</feature>
<sequence length="122" mass="13424">MADKSAAELFDMKVAHVGLNAANDGEAAGVAGDFLKLMGLPIRETPLSYFNGDLVEIMKENGRGTHGHIGFSVNDVEAAIRYFEERGFKSIQETKKFDENGKCFFTYFEGEIGGFAIHIVQQ</sequence>
<protein>
    <submittedName>
        <fullName evidence="2">2-dehydro-3-deoxyphosphogluconate aldolase / (4S)-4-hydroxy-2-oxoglutarate aldolase</fullName>
    </submittedName>
</protein>
<evidence type="ECO:0000313" key="2">
    <source>
        <dbReference type="EMBL" id="SET96598.1"/>
    </source>
</evidence>
<reference evidence="3" key="1">
    <citation type="submission" date="2016-10" db="EMBL/GenBank/DDBJ databases">
        <authorList>
            <person name="Varghese N."/>
            <person name="Submissions S."/>
        </authorList>
    </citation>
    <scope>NUCLEOTIDE SEQUENCE [LARGE SCALE GENOMIC DNA]</scope>
    <source>
        <strain evidence="3">NLAE-zl-G277</strain>
    </source>
</reference>
<name>A0A1I0IK16_9FIRM</name>
<dbReference type="STRING" id="460384.SAMN05216313_121106"/>
<dbReference type="InterPro" id="IPR004360">
    <property type="entry name" value="Glyas_Fos-R_dOase_dom"/>
</dbReference>
<dbReference type="SUPFAM" id="SSF54593">
    <property type="entry name" value="Glyoxalase/Bleomycin resistance protein/Dihydroxybiphenyl dioxygenase"/>
    <property type="match status" value="1"/>
</dbReference>
<dbReference type="Gene3D" id="3.10.180.10">
    <property type="entry name" value="2,3-Dihydroxybiphenyl 1,2-Dioxygenase, domain 1"/>
    <property type="match status" value="1"/>
</dbReference>
<keyword evidence="3" id="KW-1185">Reference proteome</keyword>
<evidence type="ECO:0000313" key="3">
    <source>
        <dbReference type="Proteomes" id="UP000198508"/>
    </source>
</evidence>
<dbReference type="InterPro" id="IPR029068">
    <property type="entry name" value="Glyas_Bleomycin-R_OHBP_Dase"/>
</dbReference>
<accession>A0A1I0IK16</accession>
<dbReference type="AlphaFoldDB" id="A0A1I0IK16"/>